<feature type="compositionally biased region" description="Polar residues" evidence="1">
    <location>
        <begin position="77"/>
        <end position="87"/>
    </location>
</feature>
<dbReference type="AlphaFoldDB" id="A0A8H3U3K5"/>
<feature type="compositionally biased region" description="Low complexity" evidence="1">
    <location>
        <begin position="128"/>
        <end position="146"/>
    </location>
</feature>
<proteinExistence type="predicted"/>
<feature type="region of interest" description="Disordered" evidence="1">
    <location>
        <begin position="35"/>
        <end position="91"/>
    </location>
</feature>
<comment type="caution">
    <text evidence="2">The sequence shown here is derived from an EMBL/GenBank/DDBJ whole genome shotgun (WGS) entry which is preliminary data.</text>
</comment>
<protein>
    <recommendedName>
        <fullName evidence="4">Sialidase</fullName>
    </recommendedName>
</protein>
<sequence>MDAFYPQSREMTPPSMLSQMVFPTSADSYQSTRTFFSSARNSPESVHTDLTASSRDCSPGTTLCQSGPPLLPKIRNQDQTTEPSSSGPIRHHRAVSAQTGIHYAPYPYGIQRQPAKRQRTRSPEGRHLASPATASLAPPAYSSALSNSPLPSIAAPANPSYALQSYSDSCDFGFGGPLNSPFNFPDSHTGRRSSLAHVRTSSLPVNPVHTHSRSTSVSSVDDATIRRHGYPTQYRNMPQFRTQTPPPMIAPPMQFSLSSGTSFLMNDPPHSFDDDLASVSFPEETTSLLNYLTTPNPKSLLIAQSTNTIHNPTSTNKSRDWWWWDVRTLRSWKDFNINTILSIKDFPALLHYPQDASAFPNPPAESTEKPADEQKLREIHHRFFSTKINTAVKAATGKDLFMSSRDSRSNTPWPKPDFISNYANDYTTTHRGEPRGRLVGLVKAYDLWNCAQRTGEPLQQVRYLHGLSHLHRVMRENGCRYGFIITEIELLCVRMGTKDDAFTPPTTQAHLDDEGPVPWFGYLEIAPRIELSTSGACPATGAPQLTAALALWYLHMLAKENGLPGQPGWKVGVGGPAARTRQFRLERDAWMPKVHDQERRQAKTVRGWVMPEDPWSKKENIKKRR</sequence>
<organism evidence="2 3">
    <name type="scientific">Venturia inaequalis</name>
    <name type="common">Apple scab fungus</name>
    <dbReference type="NCBI Taxonomy" id="5025"/>
    <lineage>
        <taxon>Eukaryota</taxon>
        <taxon>Fungi</taxon>
        <taxon>Dikarya</taxon>
        <taxon>Ascomycota</taxon>
        <taxon>Pezizomycotina</taxon>
        <taxon>Dothideomycetes</taxon>
        <taxon>Pleosporomycetidae</taxon>
        <taxon>Venturiales</taxon>
        <taxon>Venturiaceae</taxon>
        <taxon>Venturia</taxon>
    </lineage>
</organism>
<evidence type="ECO:0000313" key="3">
    <source>
        <dbReference type="Proteomes" id="UP000447873"/>
    </source>
</evidence>
<feature type="region of interest" description="Disordered" evidence="1">
    <location>
        <begin position="106"/>
        <end position="146"/>
    </location>
</feature>
<gene>
    <name evidence="2" type="ORF">EG328_012056</name>
</gene>
<dbReference type="Proteomes" id="UP000447873">
    <property type="component" value="Unassembled WGS sequence"/>
</dbReference>
<accession>A0A8H3U3K5</accession>
<reference evidence="2 3" key="1">
    <citation type="submission" date="2018-12" db="EMBL/GenBank/DDBJ databases">
        <title>Venturia inaequalis Genome Resource.</title>
        <authorList>
            <person name="Lichtner F.J."/>
        </authorList>
    </citation>
    <scope>NUCLEOTIDE SEQUENCE [LARGE SCALE GENOMIC DNA]</scope>
    <source>
        <strain evidence="2 3">120213</strain>
    </source>
</reference>
<evidence type="ECO:0000313" key="2">
    <source>
        <dbReference type="EMBL" id="KAE9962774.1"/>
    </source>
</evidence>
<dbReference type="EMBL" id="WNWS01000985">
    <property type="protein sequence ID" value="KAE9962774.1"/>
    <property type="molecule type" value="Genomic_DNA"/>
</dbReference>
<evidence type="ECO:0000256" key="1">
    <source>
        <dbReference type="SAM" id="MobiDB-lite"/>
    </source>
</evidence>
<name>A0A8H3U3K5_VENIN</name>
<evidence type="ECO:0008006" key="4">
    <source>
        <dbReference type="Google" id="ProtNLM"/>
    </source>
</evidence>
<feature type="compositionally biased region" description="Polar residues" evidence="1">
    <location>
        <begin position="35"/>
        <end position="65"/>
    </location>
</feature>